<dbReference type="OrthoDB" id="8948239at2759"/>
<feature type="region of interest" description="Disordered" evidence="1">
    <location>
        <begin position="1"/>
        <end position="65"/>
    </location>
</feature>
<feature type="non-terminal residue" evidence="2">
    <location>
        <position position="1"/>
    </location>
</feature>
<feature type="region of interest" description="Disordered" evidence="1">
    <location>
        <begin position="236"/>
        <end position="282"/>
    </location>
</feature>
<feature type="compositionally biased region" description="Acidic residues" evidence="1">
    <location>
        <begin position="22"/>
        <end position="41"/>
    </location>
</feature>
<reference evidence="2 3" key="2">
    <citation type="submission" date="2019-01" db="EMBL/GenBank/DDBJ databases">
        <title>A chromosome length genome reference of the Java medaka (oryzias javanicus).</title>
        <authorList>
            <person name="Herpin A."/>
            <person name="Takehana Y."/>
            <person name="Naruse K."/>
            <person name="Ansai S."/>
            <person name="Kawaguchi M."/>
        </authorList>
    </citation>
    <scope>NUCLEOTIDE SEQUENCE [LARGE SCALE GENOMIC DNA]</scope>
    <source>
        <strain evidence="2">RS831</strain>
        <tissue evidence="2">Whole body</tissue>
    </source>
</reference>
<evidence type="ECO:0000313" key="3">
    <source>
        <dbReference type="Proteomes" id="UP000283210"/>
    </source>
</evidence>
<sequence>EELLSPPPGTKDSVRIDLPLNNDEDDGSGGFDDEVNDEEEQVQPSAASRKRSNNPDFEIPSRSMSKRRAQDRAWIKKSLTHLDLRVRFIKDQNVEVGLLSYLKNTLVRDLSFPRNLQESEFVDLLRSSFPPLAGSHKAFEIHTLNRNKKLQKLPLKTMTPNEIIRSIKANAPRATVLFIKLKKTEAENKSEETSEEKLEGASEEIKEKSKENLEENIEEILENTKDNLEEDIEENVEENIEENVEEHLDEDIEDSRVSTVKDKPSSCDTEAEGEEEAGPSSR</sequence>
<gene>
    <name evidence="2" type="ORF">OJAV_G00185330</name>
</gene>
<protein>
    <submittedName>
        <fullName evidence="2">Uncharacterized protein</fullName>
    </submittedName>
</protein>
<dbReference type="Proteomes" id="UP000283210">
    <property type="component" value="Chromosome 18"/>
</dbReference>
<evidence type="ECO:0000313" key="2">
    <source>
        <dbReference type="EMBL" id="RVE60861.1"/>
    </source>
</evidence>
<name>A0A3S2P023_ORYJA</name>
<dbReference type="EMBL" id="CM012454">
    <property type="protein sequence ID" value="RVE60861.1"/>
    <property type="molecule type" value="Genomic_DNA"/>
</dbReference>
<feature type="compositionally biased region" description="Basic and acidic residues" evidence="1">
    <location>
        <begin position="185"/>
        <end position="213"/>
    </location>
</feature>
<feature type="region of interest" description="Disordered" evidence="1">
    <location>
        <begin position="185"/>
        <end position="217"/>
    </location>
</feature>
<accession>A0A3S2P023</accession>
<feature type="compositionally biased region" description="Acidic residues" evidence="1">
    <location>
        <begin position="269"/>
        <end position="282"/>
    </location>
</feature>
<proteinExistence type="predicted"/>
<reference evidence="2 3" key="1">
    <citation type="submission" date="2018-11" db="EMBL/GenBank/DDBJ databases">
        <authorList>
            <person name="Lopez-Roques C."/>
            <person name="Donnadieu C."/>
            <person name="Bouchez O."/>
            <person name="Klopp C."/>
            <person name="Cabau C."/>
            <person name="Zahm M."/>
        </authorList>
    </citation>
    <scope>NUCLEOTIDE SEQUENCE [LARGE SCALE GENOMIC DNA]</scope>
    <source>
        <strain evidence="2">RS831</strain>
        <tissue evidence="2">Whole body</tissue>
    </source>
</reference>
<organism evidence="2 3">
    <name type="scientific">Oryzias javanicus</name>
    <name type="common">Javanese ricefish</name>
    <name type="synonym">Aplocheilus javanicus</name>
    <dbReference type="NCBI Taxonomy" id="123683"/>
    <lineage>
        <taxon>Eukaryota</taxon>
        <taxon>Metazoa</taxon>
        <taxon>Chordata</taxon>
        <taxon>Craniata</taxon>
        <taxon>Vertebrata</taxon>
        <taxon>Euteleostomi</taxon>
        <taxon>Actinopterygii</taxon>
        <taxon>Neopterygii</taxon>
        <taxon>Teleostei</taxon>
        <taxon>Neoteleostei</taxon>
        <taxon>Acanthomorphata</taxon>
        <taxon>Ovalentaria</taxon>
        <taxon>Atherinomorphae</taxon>
        <taxon>Beloniformes</taxon>
        <taxon>Adrianichthyidae</taxon>
        <taxon>Oryziinae</taxon>
        <taxon>Oryzias</taxon>
    </lineage>
</organism>
<evidence type="ECO:0000256" key="1">
    <source>
        <dbReference type="SAM" id="MobiDB-lite"/>
    </source>
</evidence>
<dbReference type="AlphaFoldDB" id="A0A3S2P023"/>
<feature type="compositionally biased region" description="Basic and acidic residues" evidence="1">
    <location>
        <begin position="254"/>
        <end position="265"/>
    </location>
</feature>
<keyword evidence="3" id="KW-1185">Reference proteome</keyword>
<feature type="compositionally biased region" description="Acidic residues" evidence="1">
    <location>
        <begin position="236"/>
        <end position="253"/>
    </location>
</feature>